<proteinExistence type="predicted"/>
<protein>
    <submittedName>
        <fullName evidence="1">Uncharacterized protein</fullName>
    </submittedName>
</protein>
<dbReference type="InParanoid" id="A0A194YRI2"/>
<keyword evidence="2" id="KW-1185">Reference proteome</keyword>
<reference evidence="1 2" key="1">
    <citation type="journal article" date="2009" name="Nature">
        <title>The Sorghum bicolor genome and the diversification of grasses.</title>
        <authorList>
            <person name="Paterson A.H."/>
            <person name="Bowers J.E."/>
            <person name="Bruggmann R."/>
            <person name="Dubchak I."/>
            <person name="Grimwood J."/>
            <person name="Gundlach H."/>
            <person name="Haberer G."/>
            <person name="Hellsten U."/>
            <person name="Mitros T."/>
            <person name="Poliakov A."/>
            <person name="Schmutz J."/>
            <person name="Spannagl M."/>
            <person name="Tang H."/>
            <person name="Wang X."/>
            <person name="Wicker T."/>
            <person name="Bharti A.K."/>
            <person name="Chapman J."/>
            <person name="Feltus F.A."/>
            <person name="Gowik U."/>
            <person name="Grigoriev I.V."/>
            <person name="Lyons E."/>
            <person name="Maher C.A."/>
            <person name="Martis M."/>
            <person name="Narechania A."/>
            <person name="Otillar R.P."/>
            <person name="Penning B.W."/>
            <person name="Salamov A.A."/>
            <person name="Wang Y."/>
            <person name="Zhang L."/>
            <person name="Carpita N.C."/>
            <person name="Freeling M."/>
            <person name="Gingle A.R."/>
            <person name="Hash C.T."/>
            <person name="Keller B."/>
            <person name="Klein P."/>
            <person name="Kresovich S."/>
            <person name="McCann M.C."/>
            <person name="Ming R."/>
            <person name="Peterson D.G."/>
            <person name="Mehboob-ur-Rahman"/>
            <person name="Ware D."/>
            <person name="Westhoff P."/>
            <person name="Mayer K.F."/>
            <person name="Messing J."/>
            <person name="Rokhsar D.S."/>
        </authorList>
    </citation>
    <scope>NUCLEOTIDE SEQUENCE [LARGE SCALE GENOMIC DNA]</scope>
    <source>
        <strain evidence="2">cv. BTx623</strain>
    </source>
</reference>
<dbReference type="EMBL" id="CM000763">
    <property type="protein sequence ID" value="KXG30796.1"/>
    <property type="molecule type" value="Genomic_DNA"/>
</dbReference>
<organism evidence="1 2">
    <name type="scientific">Sorghum bicolor</name>
    <name type="common">Sorghum</name>
    <name type="synonym">Sorghum vulgare</name>
    <dbReference type="NCBI Taxonomy" id="4558"/>
    <lineage>
        <taxon>Eukaryota</taxon>
        <taxon>Viridiplantae</taxon>
        <taxon>Streptophyta</taxon>
        <taxon>Embryophyta</taxon>
        <taxon>Tracheophyta</taxon>
        <taxon>Spermatophyta</taxon>
        <taxon>Magnoliopsida</taxon>
        <taxon>Liliopsida</taxon>
        <taxon>Poales</taxon>
        <taxon>Poaceae</taxon>
        <taxon>PACMAD clade</taxon>
        <taxon>Panicoideae</taxon>
        <taxon>Andropogonodae</taxon>
        <taxon>Andropogoneae</taxon>
        <taxon>Sorghinae</taxon>
        <taxon>Sorghum</taxon>
    </lineage>
</organism>
<gene>
    <name evidence="1" type="ORF">SORBI_3004G244700</name>
</gene>
<dbReference type="Proteomes" id="UP000000768">
    <property type="component" value="Chromosome 4"/>
</dbReference>
<name>A0A194YRI2_SORBI</name>
<evidence type="ECO:0000313" key="1">
    <source>
        <dbReference type="EMBL" id="KXG30796.1"/>
    </source>
</evidence>
<accession>A0A194YRI2</accession>
<reference evidence="2" key="2">
    <citation type="journal article" date="2018" name="Plant J.">
        <title>The Sorghum bicolor reference genome: improved assembly, gene annotations, a transcriptome atlas, and signatures of genome organization.</title>
        <authorList>
            <person name="McCormick R.F."/>
            <person name="Truong S.K."/>
            <person name="Sreedasyam A."/>
            <person name="Jenkins J."/>
            <person name="Shu S."/>
            <person name="Sims D."/>
            <person name="Kennedy M."/>
            <person name="Amirebrahimi M."/>
            <person name="Weers B.D."/>
            <person name="McKinley B."/>
            <person name="Mattison A."/>
            <person name="Morishige D.T."/>
            <person name="Grimwood J."/>
            <person name="Schmutz J."/>
            <person name="Mullet J.E."/>
        </authorList>
    </citation>
    <scope>NUCLEOTIDE SEQUENCE [LARGE SCALE GENOMIC DNA]</scope>
    <source>
        <strain evidence="2">cv. BTx623</strain>
    </source>
</reference>
<evidence type="ECO:0000313" key="2">
    <source>
        <dbReference type="Proteomes" id="UP000000768"/>
    </source>
</evidence>
<dbReference type="AlphaFoldDB" id="A0A194YRI2"/>
<dbReference type="Gramene" id="KXG30796">
    <property type="protein sequence ID" value="KXG30796"/>
    <property type="gene ID" value="SORBI_3004G244700"/>
</dbReference>
<sequence length="76" mass="8376">MRTLGQGACSPLNATALKTQPQAHHVHVAPSRLRRRWSACSYSAFYFAGEGSGCPIKSPSPIRVYDISFTRADYTM</sequence>